<keyword evidence="4 5" id="KW-0663">Pyridoxal phosphate</keyword>
<dbReference type="PROSITE" id="PS00600">
    <property type="entry name" value="AA_TRANSFER_CLASS_3"/>
    <property type="match status" value="1"/>
</dbReference>
<keyword evidence="3" id="KW-0808">Transferase</keyword>
<dbReference type="OrthoDB" id="6534at2157"/>
<protein>
    <submittedName>
        <fullName evidence="6">N(6)-acetyl-beta-lysine transaminase</fullName>
    </submittedName>
</protein>
<proteinExistence type="inferred from homology"/>
<dbReference type="InterPro" id="IPR049704">
    <property type="entry name" value="Aminotrans_3_PPA_site"/>
</dbReference>
<comment type="similarity">
    <text evidence="1 5">Belongs to the class-III pyridoxal-phosphate-dependent aminotransferase family.</text>
</comment>
<dbReference type="AlphaFoldDB" id="A0A1H1FQR5"/>
<accession>A0A1H1FQR5</accession>
<dbReference type="PANTHER" id="PTHR43094">
    <property type="entry name" value="AMINOTRANSFERASE"/>
    <property type="match status" value="1"/>
</dbReference>
<dbReference type="InterPro" id="IPR015424">
    <property type="entry name" value="PyrdxlP-dep_Trfase"/>
</dbReference>
<dbReference type="SUPFAM" id="SSF53383">
    <property type="entry name" value="PLP-dependent transferases"/>
    <property type="match status" value="1"/>
</dbReference>
<evidence type="ECO:0000256" key="4">
    <source>
        <dbReference type="ARBA" id="ARBA00022898"/>
    </source>
</evidence>
<evidence type="ECO:0000313" key="6">
    <source>
        <dbReference type="EMBL" id="SDR03332.1"/>
    </source>
</evidence>
<dbReference type="GO" id="GO:0030170">
    <property type="term" value="F:pyridoxal phosphate binding"/>
    <property type="evidence" value="ECO:0007669"/>
    <property type="project" value="InterPro"/>
</dbReference>
<sequence>MTLENNVFYKWGGGLEPDFPEIVEAYDEFLVTADGREIVDAAAGAAVVNLGHSLPGLEDVFSDQLADVSYLSLSHFSNETPERLAETLAERAPGDLNAVFFTNSGSEANESAFKLARAYHRERGNPHKSTIIGRWQSYHGATLGALSASGNTSRRTTYESQLKGWPHVSPAYPYRWEYEGTPEEQAIAAAGELERTIRREGPETVAAFVAEPISGSSIPAAHPHPVYYQEVRRICDEYDVLFIADEIMTGFGRTGPMFATERFDVVPDVLTVGKGLSSGYTPISAALVREEVAAAFDADDGGSFSHGHTFSGNPLSAAIANHVLERYTDDVLATGRERGAQLEETLEPLRDHPMVGEIRRAGAMIGLEFVADRETKEPFDPDLNVYERVYEEAMDRDVYTYPGSGSVDGVAGDHLMLSPPLTIGEETVETVGEVVVDAVNAVADDLAAMGELEM</sequence>
<dbReference type="InterPro" id="IPR015421">
    <property type="entry name" value="PyrdxlP-dep_Trfase_major"/>
</dbReference>
<evidence type="ECO:0000256" key="2">
    <source>
        <dbReference type="ARBA" id="ARBA00022576"/>
    </source>
</evidence>
<dbReference type="STRING" id="1095778.SAMN04489842_2076"/>
<dbReference type="RefSeq" id="WP_090381218.1">
    <property type="nucleotide sequence ID" value="NZ_FNLC01000002.1"/>
</dbReference>
<dbReference type="Gene3D" id="3.90.1150.10">
    <property type="entry name" value="Aspartate Aminotransferase, domain 1"/>
    <property type="match status" value="1"/>
</dbReference>
<name>A0A1H1FQR5_NATTX</name>
<dbReference type="PANTHER" id="PTHR43094:SF1">
    <property type="entry name" value="AMINOTRANSFERASE CLASS-III"/>
    <property type="match status" value="1"/>
</dbReference>
<dbReference type="GO" id="GO:0008483">
    <property type="term" value="F:transaminase activity"/>
    <property type="evidence" value="ECO:0007669"/>
    <property type="project" value="UniProtKB-KW"/>
</dbReference>
<dbReference type="Pfam" id="PF00202">
    <property type="entry name" value="Aminotran_3"/>
    <property type="match status" value="1"/>
</dbReference>
<dbReference type="FunFam" id="3.40.640.10:FF:000014">
    <property type="entry name" value="Adenosylmethionine-8-amino-7-oxononanoate aminotransferase, probable"/>
    <property type="match status" value="1"/>
</dbReference>
<gene>
    <name evidence="6" type="ORF">SAMN04489842_2076</name>
</gene>
<evidence type="ECO:0000256" key="1">
    <source>
        <dbReference type="ARBA" id="ARBA00008954"/>
    </source>
</evidence>
<dbReference type="CDD" id="cd00610">
    <property type="entry name" value="OAT_like"/>
    <property type="match status" value="1"/>
</dbReference>
<dbReference type="GO" id="GO:0005829">
    <property type="term" value="C:cytosol"/>
    <property type="evidence" value="ECO:0007669"/>
    <property type="project" value="TreeGrafter"/>
</dbReference>
<dbReference type="EMBL" id="FNLC01000002">
    <property type="protein sequence ID" value="SDR03332.1"/>
    <property type="molecule type" value="Genomic_DNA"/>
</dbReference>
<dbReference type="InterPro" id="IPR005814">
    <property type="entry name" value="Aminotrans_3"/>
</dbReference>
<keyword evidence="7" id="KW-1185">Reference proteome</keyword>
<reference evidence="7" key="1">
    <citation type="submission" date="2016-10" db="EMBL/GenBank/DDBJ databases">
        <authorList>
            <person name="Varghese N."/>
            <person name="Submissions S."/>
        </authorList>
    </citation>
    <scope>NUCLEOTIDE SEQUENCE [LARGE SCALE GENOMIC DNA]</scope>
    <source>
        <strain evidence="7">DSM 24767</strain>
    </source>
</reference>
<dbReference type="InterPro" id="IPR015422">
    <property type="entry name" value="PyrdxlP-dep_Trfase_small"/>
</dbReference>
<dbReference type="Proteomes" id="UP000198848">
    <property type="component" value="Unassembled WGS sequence"/>
</dbReference>
<evidence type="ECO:0000256" key="3">
    <source>
        <dbReference type="ARBA" id="ARBA00022679"/>
    </source>
</evidence>
<evidence type="ECO:0000256" key="5">
    <source>
        <dbReference type="RuleBase" id="RU003560"/>
    </source>
</evidence>
<evidence type="ECO:0000313" key="7">
    <source>
        <dbReference type="Proteomes" id="UP000198848"/>
    </source>
</evidence>
<keyword evidence="2" id="KW-0032">Aminotransferase</keyword>
<dbReference type="Gene3D" id="3.40.640.10">
    <property type="entry name" value="Type I PLP-dependent aspartate aminotransferase-like (Major domain)"/>
    <property type="match status" value="1"/>
</dbReference>
<organism evidence="6 7">
    <name type="scientific">Natronobacterium texcoconense</name>
    <dbReference type="NCBI Taxonomy" id="1095778"/>
    <lineage>
        <taxon>Archaea</taxon>
        <taxon>Methanobacteriati</taxon>
        <taxon>Methanobacteriota</taxon>
        <taxon>Stenosarchaea group</taxon>
        <taxon>Halobacteria</taxon>
        <taxon>Halobacteriales</taxon>
        <taxon>Natrialbaceae</taxon>
        <taxon>Natronobacterium</taxon>
    </lineage>
</organism>